<organism evidence="6">
    <name type="scientific">Cladocopium goreaui</name>
    <dbReference type="NCBI Taxonomy" id="2562237"/>
    <lineage>
        <taxon>Eukaryota</taxon>
        <taxon>Sar</taxon>
        <taxon>Alveolata</taxon>
        <taxon>Dinophyceae</taxon>
        <taxon>Suessiales</taxon>
        <taxon>Symbiodiniaceae</taxon>
        <taxon>Cladocopium</taxon>
    </lineage>
</organism>
<accession>A0A9P1C7J5</accession>
<dbReference type="PROSITE" id="PS50297">
    <property type="entry name" value="ANK_REP_REGION"/>
    <property type="match status" value="8"/>
</dbReference>
<keyword evidence="2 3" id="KW-0040">ANK repeat</keyword>
<dbReference type="InterPro" id="IPR025197">
    <property type="entry name" value="DUF4116"/>
</dbReference>
<dbReference type="EMBL" id="CAMXCT020000969">
    <property type="protein sequence ID" value="CAL1138601.1"/>
    <property type="molecule type" value="Genomic_DNA"/>
</dbReference>
<dbReference type="PANTHER" id="PTHR24198">
    <property type="entry name" value="ANKYRIN REPEAT AND PROTEIN KINASE DOMAIN-CONTAINING PROTEIN"/>
    <property type="match status" value="1"/>
</dbReference>
<evidence type="ECO:0000256" key="3">
    <source>
        <dbReference type="PROSITE-ProRule" id="PRU00023"/>
    </source>
</evidence>
<feature type="repeat" description="ANK" evidence="3">
    <location>
        <begin position="880"/>
        <end position="912"/>
    </location>
</feature>
<feature type="repeat" description="ANK" evidence="3">
    <location>
        <begin position="1007"/>
        <end position="1039"/>
    </location>
</feature>
<evidence type="ECO:0000256" key="2">
    <source>
        <dbReference type="ARBA" id="ARBA00023043"/>
    </source>
</evidence>
<evidence type="ECO:0000259" key="5">
    <source>
        <dbReference type="Pfam" id="PF13475"/>
    </source>
</evidence>
<feature type="repeat" description="ANK" evidence="3">
    <location>
        <begin position="614"/>
        <end position="646"/>
    </location>
</feature>
<dbReference type="SMART" id="SM00248">
    <property type="entry name" value="ANK"/>
    <property type="match status" value="19"/>
</dbReference>
<dbReference type="InterPro" id="IPR002110">
    <property type="entry name" value="Ankyrin_rpt"/>
</dbReference>
<evidence type="ECO:0000313" key="8">
    <source>
        <dbReference type="Proteomes" id="UP001152797"/>
    </source>
</evidence>
<dbReference type="Proteomes" id="UP001152797">
    <property type="component" value="Unassembled WGS sequence"/>
</dbReference>
<feature type="repeat" description="ANK" evidence="3">
    <location>
        <begin position="1073"/>
        <end position="1097"/>
    </location>
</feature>
<dbReference type="PRINTS" id="PR01415">
    <property type="entry name" value="ANKYRIN"/>
</dbReference>
<dbReference type="Gene3D" id="1.25.40.20">
    <property type="entry name" value="Ankyrin repeat-containing domain"/>
    <property type="match status" value="7"/>
</dbReference>
<dbReference type="Pfam" id="PF12796">
    <property type="entry name" value="Ank_2"/>
    <property type="match status" value="7"/>
</dbReference>
<proteinExistence type="predicted"/>
<dbReference type="EMBL" id="CAMXCT030000969">
    <property type="protein sequence ID" value="CAL4772538.1"/>
    <property type="molecule type" value="Genomic_DNA"/>
</dbReference>
<feature type="repeat" description="ANK" evidence="3">
    <location>
        <begin position="432"/>
        <end position="464"/>
    </location>
</feature>
<feature type="repeat" description="ANK" evidence="3">
    <location>
        <begin position="680"/>
        <end position="712"/>
    </location>
</feature>
<reference evidence="6" key="1">
    <citation type="submission" date="2022-10" db="EMBL/GenBank/DDBJ databases">
        <authorList>
            <person name="Chen Y."/>
            <person name="Dougan E. K."/>
            <person name="Chan C."/>
            <person name="Rhodes N."/>
            <person name="Thang M."/>
        </authorList>
    </citation>
    <scope>NUCLEOTIDE SEQUENCE</scope>
</reference>
<dbReference type="SUPFAM" id="SSF48403">
    <property type="entry name" value="Ankyrin repeat"/>
    <property type="match status" value="3"/>
</dbReference>
<feature type="region of interest" description="Disordered" evidence="4">
    <location>
        <begin position="1404"/>
        <end position="1429"/>
    </location>
</feature>
<keyword evidence="1" id="KW-0677">Repeat</keyword>
<dbReference type="EMBL" id="CAMXCT010000969">
    <property type="protein sequence ID" value="CAI3985226.1"/>
    <property type="molecule type" value="Genomic_DNA"/>
</dbReference>
<dbReference type="PROSITE" id="PS50088">
    <property type="entry name" value="ANK_REPEAT"/>
    <property type="match status" value="10"/>
</dbReference>
<reference evidence="7 8" key="2">
    <citation type="submission" date="2024-05" db="EMBL/GenBank/DDBJ databases">
        <authorList>
            <person name="Chen Y."/>
            <person name="Shah S."/>
            <person name="Dougan E. K."/>
            <person name="Thang M."/>
            <person name="Chan C."/>
        </authorList>
    </citation>
    <scope>NUCLEOTIDE SEQUENCE [LARGE SCALE GENOMIC DNA]</scope>
</reference>
<sequence>MDRMYFTTDLFAKQWGELESLSTGSQGQRLSYRIRTFYCLVGQTSEKKRQQLQEAFQGPEAMERRTGPAKVISAHAEINLKDLQQSLALTSRKIYETAKYNPGGECASDERCNAAAHFVEDVLVQFKGMHRTVLVTMCRSLFRLEFASQFLGSHRETVMAAVQQDGLALQLACEYLQSDREVVMAAVRNKGLALQFASEKLQRDQEVITAAVQQDALARLFASDVSEKELVMATAQRDGLSHARFHSNRQRFGPPNSVEWYFHDVWQSNDVSFVDFYRTLKAFIDANQTDLSKSTSLLQLLDKSQKLQQALALHQAVKKASSDDIMELQELIRSRVDVNQEYQHPQHGSLTPLRHAVTLDSPAIIKLLCKEGADLCSKPSPIRYAHDLGSTANAAFAALAHYPECFRAPDIIAEIIRRLAKAGADVDFADARGRTALHFHAVEGHVEVVMALLENDARLDQRDSEGKTPFDLATEVGAPEESLLGLLDYVELHIGLGGQPIALPTSLLAEPPDVVSFLKHYVRDMKFKNGERVSYFAIRVAIGHKVPESNTSWEALGKPKMIFATLGCNFCEDPESAKDFLRVAAQLGVHADYELKGHLEKYQDPDALDRREVRGETAVHKAARNDDVNKLELLDLACANLNLQDRSGATALFIGSQGGCLSAVKFLLDHQAQADLALHTNATPLYVACQNGHLQVAEVLLAFGAHPNSQTNDLATPLFIAAQMGHFRIVQKLLEFNGEIERANRTKATPLFIASQNDHGDIVRCLLDAGADINACTAGGASPTYIAAQRGCMKALALLMEAPGVDANLNANDGATPILIAAQNGHQEAVRFLLEKKVDVTKAMKSGATALFVAAQNGYLEVVQDLVAANTSLVNMCLQNGTSPLYVAAQNGHLDVGKYLQQEGADTREKSCGGASPFFIAAQNGHVTVVRFLLDVECESPRPDEESQLMQQTDDESAPLLVAAQNGVNEPLDTKETPLFIASQGGHTTVVRYLLQADADVNQGKHDKTTPLYIACQNHHTDVFRLLLGAQADPNAQNMNGATSLFISSQKGFNDIVRELLDKHADPKISIESGASPLYVAAMKGQREVCRMLLGCGHADANQTPGHQKTPLLVAILNGHEEVADLFLEETDVDVDKADDQGNTPLLAAIKASFWNVAEKLTARGAKVDGGIFDAGVSKLRALAEAVAPIATAEFVVDRLQTLDMPSGYPQPSGSMSIQQCIKLFKDNEEVTKALLHELHELDEGLQNFSSQQQVEKQAEEQDELLRIRSAMLDGAKSAYAKVHEIEIAFAGQAIAACDLVTSYFGLACKLLDECRESIDLKNACKTHAQFMRTRSDVVLTSSLMRLFWNTSVKVFLPFLQRCGGSACGTPLDEKERMQRLITKEILNGLQELSGLDGGLEAQLGGRAGPATSEGRLCQRTVDAKSNGR</sequence>
<evidence type="ECO:0000256" key="4">
    <source>
        <dbReference type="SAM" id="MobiDB-lite"/>
    </source>
</evidence>
<feature type="repeat" description="ANK" evidence="3">
    <location>
        <begin position="746"/>
        <end position="778"/>
    </location>
</feature>
<feature type="repeat" description="ANK" evidence="3">
    <location>
        <begin position="813"/>
        <end position="845"/>
    </location>
</feature>
<feature type="domain" description="DUF4116" evidence="5">
    <location>
        <begin position="155"/>
        <end position="202"/>
    </location>
</feature>
<dbReference type="Pfam" id="PF13475">
    <property type="entry name" value="DUF4116"/>
    <property type="match status" value="1"/>
</dbReference>
<keyword evidence="8" id="KW-1185">Reference proteome</keyword>
<evidence type="ECO:0000313" key="6">
    <source>
        <dbReference type="EMBL" id="CAI3985226.1"/>
    </source>
</evidence>
<name>A0A9P1C7J5_9DINO</name>
<evidence type="ECO:0000313" key="7">
    <source>
        <dbReference type="EMBL" id="CAL4772538.1"/>
    </source>
</evidence>
<dbReference type="InterPro" id="IPR036770">
    <property type="entry name" value="Ankyrin_rpt-contain_sf"/>
</dbReference>
<feature type="repeat" description="ANK" evidence="3">
    <location>
        <begin position="974"/>
        <end position="1006"/>
    </location>
</feature>
<feature type="repeat" description="ANK" evidence="3">
    <location>
        <begin position="713"/>
        <end position="745"/>
    </location>
</feature>
<dbReference type="PANTHER" id="PTHR24198:SF165">
    <property type="entry name" value="ANKYRIN REPEAT-CONTAINING PROTEIN-RELATED"/>
    <property type="match status" value="1"/>
</dbReference>
<evidence type="ECO:0000256" key="1">
    <source>
        <dbReference type="ARBA" id="ARBA00022737"/>
    </source>
</evidence>
<protein>
    <submittedName>
        <fullName evidence="7">Ankyrin-1 (ANK-1) (Ankyrin-R) (Erythrocyte ankyrin)</fullName>
    </submittedName>
</protein>
<gene>
    <name evidence="6" type="ORF">C1SCF055_LOCUS12699</name>
</gene>
<comment type="caution">
    <text evidence="6">The sequence shown here is derived from an EMBL/GenBank/DDBJ whole genome shotgun (WGS) entry which is preliminary data.</text>
</comment>